<keyword evidence="5 11" id="KW-0812">Transmembrane</keyword>
<gene>
    <name evidence="13" type="primary">ltaS1_3</name>
    <name evidence="13" type="ORF">CTLFYP3_01697</name>
</gene>
<feature type="transmembrane region" description="Helical" evidence="11">
    <location>
        <begin position="90"/>
        <end position="114"/>
    </location>
</feature>
<evidence type="ECO:0000256" key="2">
    <source>
        <dbReference type="ARBA" id="ARBA00004936"/>
    </source>
</evidence>
<dbReference type="GO" id="GO:0005886">
    <property type="term" value="C:plasma membrane"/>
    <property type="evidence" value="ECO:0007669"/>
    <property type="project" value="UniProtKB-SubCell"/>
</dbReference>
<feature type="transmembrane region" description="Helical" evidence="11">
    <location>
        <begin position="171"/>
        <end position="191"/>
    </location>
</feature>
<keyword evidence="4" id="KW-1003">Cell membrane</keyword>
<feature type="binding site" evidence="10">
    <location>
        <position position="496"/>
    </location>
    <ligand>
        <name>Mn(2+)</name>
        <dbReference type="ChEBI" id="CHEBI:29035"/>
    </ligand>
</feature>
<dbReference type="SUPFAM" id="SSF53649">
    <property type="entry name" value="Alkaline phosphatase-like"/>
    <property type="match status" value="1"/>
</dbReference>
<accession>A0A6N3CU56</accession>
<keyword evidence="9" id="KW-0479">Metal-binding</keyword>
<dbReference type="PANTHER" id="PTHR47371:SF3">
    <property type="entry name" value="PHOSPHOGLYCEROL TRANSFERASE I"/>
    <property type="match status" value="1"/>
</dbReference>
<evidence type="ECO:0000313" key="13">
    <source>
        <dbReference type="EMBL" id="VYU18648.1"/>
    </source>
</evidence>
<dbReference type="InterPro" id="IPR000917">
    <property type="entry name" value="Sulfatase_N"/>
</dbReference>
<feature type="domain" description="Sulfatase N-terminal" evidence="12">
    <location>
        <begin position="271"/>
        <end position="560"/>
    </location>
</feature>
<dbReference type="PANTHER" id="PTHR47371">
    <property type="entry name" value="LIPOTEICHOIC ACID SYNTHASE"/>
    <property type="match status" value="1"/>
</dbReference>
<name>A0A6N3CU56_9CLOT</name>
<keyword evidence="9" id="KW-0464">Manganese</keyword>
<feature type="transmembrane region" description="Helical" evidence="11">
    <location>
        <begin position="21"/>
        <end position="45"/>
    </location>
</feature>
<sequence>MDKFIEKIKERILGIFTIHGIMRILLFLIPFIAIVIKSIIFQGFVVNRDPYLLDFGLGLDSAKPFINYYYAFILIFLSFALLFKGKGRVIYLFIIDAIITALIVLDVTYFRGFYTMPSALLLTQTANLDNMGGTIMSMFSNMDFLFILDFIILGIFVFFTRKSYTTVKRRAPISFLVILISSIVFIAYVPFNLHILKNEDVKNGYIFSNYDPTNTARYFSPLGYHIFDAYNVYQDSKPYELEDEDRSEIEKFYASKENLPDNEYAGLLEGKNLLVIQVESLESFIIGKEVNGKKITPVMDDLISKGLYFPNIYEQVNEGTSSDADLMINTSMFPVRRGSTFFRYPGNTYNSLPNLLEEKNYSTIAIHPDKGSFWNYVNGLTGIGFDKFVDFFSFDENSEMMGLGISDESYFTQVVPMIKELKEPYYAFTVTLTNHGPFDSIPEEKKVLGLDEELDKNEMGGYFESVKYTDAQIGEFLKKLDSEGLLDNTVVVIEGDHTGVHKYYNSSIEKLSNKEDWYLDNGHHTVPFIIWSKDMTEGKTFDVKGGQVDIMPTLLYLLGVENEKYINTAIGRNLLNTNKSFAALTNLDVVGDNLTEEEKEMYKNIMLLSDKMIRSNYFENENN</sequence>
<evidence type="ECO:0000256" key="3">
    <source>
        <dbReference type="ARBA" id="ARBA00009983"/>
    </source>
</evidence>
<feature type="binding site" evidence="10">
    <location>
        <position position="497"/>
    </location>
    <ligand>
        <name>Mn(2+)</name>
        <dbReference type="ChEBI" id="CHEBI:29035"/>
    </ligand>
</feature>
<comment type="similarity">
    <text evidence="3">Belongs to the LTA synthase family.</text>
</comment>
<proteinExistence type="inferred from homology"/>
<dbReference type="CDD" id="cd16015">
    <property type="entry name" value="LTA_synthase"/>
    <property type="match status" value="1"/>
</dbReference>
<evidence type="ECO:0000256" key="9">
    <source>
        <dbReference type="PIRSR" id="PIRSR005091-2"/>
    </source>
</evidence>
<comment type="pathway">
    <text evidence="2">Cell wall biogenesis; lipoteichoic acid biosynthesis.</text>
</comment>
<dbReference type="InterPro" id="IPR012160">
    <property type="entry name" value="LtaS-like"/>
</dbReference>
<dbReference type="AlphaFoldDB" id="A0A6N3CU56"/>
<evidence type="ECO:0000256" key="11">
    <source>
        <dbReference type="SAM" id="Phobius"/>
    </source>
</evidence>
<comment type="subcellular location">
    <subcellularLocation>
        <location evidence="1">Cell membrane</location>
        <topology evidence="1">Multi-pass membrane protein</topology>
    </subcellularLocation>
</comment>
<evidence type="ECO:0000256" key="1">
    <source>
        <dbReference type="ARBA" id="ARBA00004651"/>
    </source>
</evidence>
<dbReference type="GO" id="GO:0046872">
    <property type="term" value="F:metal ion binding"/>
    <property type="evidence" value="ECO:0007669"/>
    <property type="project" value="UniProtKB-KW"/>
</dbReference>
<evidence type="ECO:0000256" key="8">
    <source>
        <dbReference type="PIRSR" id="PIRSR005091-1"/>
    </source>
</evidence>
<evidence type="ECO:0000256" key="7">
    <source>
        <dbReference type="ARBA" id="ARBA00023136"/>
    </source>
</evidence>
<organism evidence="13">
    <name type="scientific">Clostridium tertium</name>
    <dbReference type="NCBI Taxonomy" id="1559"/>
    <lineage>
        <taxon>Bacteria</taxon>
        <taxon>Bacillati</taxon>
        <taxon>Bacillota</taxon>
        <taxon>Clostridia</taxon>
        <taxon>Eubacteriales</taxon>
        <taxon>Clostridiaceae</taxon>
        <taxon>Clostridium</taxon>
    </lineage>
</organism>
<dbReference type="PIRSF" id="PIRSF005091">
    <property type="entry name" value="Mmb_sulf_HI1246"/>
    <property type="match status" value="1"/>
</dbReference>
<dbReference type="InterPro" id="IPR017850">
    <property type="entry name" value="Alkaline_phosphatase_core_sf"/>
</dbReference>
<dbReference type="InterPro" id="IPR050448">
    <property type="entry name" value="OpgB/LTA_synthase_biosynth"/>
</dbReference>
<feature type="binding site" evidence="9">
    <location>
        <position position="435"/>
    </location>
    <ligand>
        <name>substrate</name>
    </ligand>
</feature>
<keyword evidence="6 11" id="KW-1133">Transmembrane helix</keyword>
<dbReference type="EMBL" id="CACRTO010000018">
    <property type="protein sequence ID" value="VYU18648.1"/>
    <property type="molecule type" value="Genomic_DNA"/>
</dbReference>
<evidence type="ECO:0000256" key="10">
    <source>
        <dbReference type="PIRSR" id="PIRSR005091-3"/>
    </source>
</evidence>
<evidence type="ECO:0000259" key="12">
    <source>
        <dbReference type="Pfam" id="PF00884"/>
    </source>
</evidence>
<reference evidence="13" key="1">
    <citation type="submission" date="2019-11" db="EMBL/GenBank/DDBJ databases">
        <authorList>
            <person name="Feng L."/>
        </authorList>
    </citation>
    <scope>NUCLEOTIDE SEQUENCE</scope>
    <source>
        <strain evidence="13">CTertiumLFYP3</strain>
    </source>
</reference>
<evidence type="ECO:0000256" key="4">
    <source>
        <dbReference type="ARBA" id="ARBA00022475"/>
    </source>
</evidence>
<evidence type="ECO:0000256" key="5">
    <source>
        <dbReference type="ARBA" id="ARBA00022692"/>
    </source>
</evidence>
<keyword evidence="7 11" id="KW-0472">Membrane</keyword>
<feature type="transmembrane region" description="Helical" evidence="11">
    <location>
        <begin position="134"/>
        <end position="159"/>
    </location>
</feature>
<evidence type="ECO:0000256" key="6">
    <source>
        <dbReference type="ARBA" id="ARBA00022989"/>
    </source>
</evidence>
<feature type="active site" evidence="8">
    <location>
        <position position="321"/>
    </location>
</feature>
<feature type="binding site" evidence="10">
    <location>
        <position position="279"/>
    </location>
    <ligand>
        <name>Mn(2+)</name>
        <dbReference type="ChEBI" id="CHEBI:29035"/>
    </ligand>
</feature>
<feature type="transmembrane region" description="Helical" evidence="11">
    <location>
        <begin position="65"/>
        <end position="83"/>
    </location>
</feature>
<dbReference type="Gene3D" id="3.30.1120.170">
    <property type="match status" value="1"/>
</dbReference>
<protein>
    <submittedName>
        <fullName evidence="13">Lipoteichoic acid synthase 1</fullName>
    </submittedName>
</protein>
<dbReference type="Pfam" id="PF00884">
    <property type="entry name" value="Sulfatase"/>
    <property type="match status" value="1"/>
</dbReference>
<dbReference type="Gene3D" id="3.40.720.10">
    <property type="entry name" value="Alkaline Phosphatase, subunit A"/>
    <property type="match status" value="1"/>
</dbReference>